<protein>
    <submittedName>
        <fullName evidence="2">Uncharacterized protein</fullName>
    </submittedName>
</protein>
<feature type="compositionally biased region" description="Basic and acidic residues" evidence="1">
    <location>
        <begin position="54"/>
        <end position="68"/>
    </location>
</feature>
<comment type="caution">
    <text evidence="2">The sequence shown here is derived from an EMBL/GenBank/DDBJ whole genome shotgun (WGS) entry which is preliminary data.</text>
</comment>
<dbReference type="Proteomes" id="UP000479710">
    <property type="component" value="Unassembled WGS sequence"/>
</dbReference>
<name>A0A6G1BYF6_9ORYZ</name>
<evidence type="ECO:0000313" key="2">
    <source>
        <dbReference type="EMBL" id="KAF0892403.1"/>
    </source>
</evidence>
<organism evidence="2 3">
    <name type="scientific">Oryza meyeriana var. granulata</name>
    <dbReference type="NCBI Taxonomy" id="110450"/>
    <lineage>
        <taxon>Eukaryota</taxon>
        <taxon>Viridiplantae</taxon>
        <taxon>Streptophyta</taxon>
        <taxon>Embryophyta</taxon>
        <taxon>Tracheophyta</taxon>
        <taxon>Spermatophyta</taxon>
        <taxon>Magnoliopsida</taxon>
        <taxon>Liliopsida</taxon>
        <taxon>Poales</taxon>
        <taxon>Poaceae</taxon>
        <taxon>BOP clade</taxon>
        <taxon>Oryzoideae</taxon>
        <taxon>Oryzeae</taxon>
        <taxon>Oryzinae</taxon>
        <taxon>Oryza</taxon>
        <taxon>Oryza meyeriana</taxon>
    </lineage>
</organism>
<accession>A0A6G1BYF6</accession>
<feature type="region of interest" description="Disordered" evidence="1">
    <location>
        <begin position="29"/>
        <end position="68"/>
    </location>
</feature>
<proteinExistence type="predicted"/>
<keyword evidence="3" id="KW-1185">Reference proteome</keyword>
<gene>
    <name evidence="2" type="ORF">E2562_015467</name>
</gene>
<dbReference type="EMBL" id="SPHZ02000011">
    <property type="protein sequence ID" value="KAF0892403.1"/>
    <property type="molecule type" value="Genomic_DNA"/>
</dbReference>
<evidence type="ECO:0000256" key="1">
    <source>
        <dbReference type="SAM" id="MobiDB-lite"/>
    </source>
</evidence>
<dbReference type="AlphaFoldDB" id="A0A6G1BYF6"/>
<reference evidence="2 3" key="1">
    <citation type="submission" date="2019-11" db="EMBL/GenBank/DDBJ databases">
        <title>Whole genome sequence of Oryza granulata.</title>
        <authorList>
            <person name="Li W."/>
        </authorList>
    </citation>
    <scope>NUCLEOTIDE SEQUENCE [LARGE SCALE GENOMIC DNA]</scope>
    <source>
        <strain evidence="3">cv. Menghai</strain>
        <tissue evidence="2">Leaf</tissue>
    </source>
</reference>
<evidence type="ECO:0000313" key="3">
    <source>
        <dbReference type="Proteomes" id="UP000479710"/>
    </source>
</evidence>
<sequence length="68" mass="7341">MQRDDDQTAKDRRGDGARAVLVRAAKGDWRGQYGKGKGPADVGEVGSARRGRLEHRDGACEGERSEGD</sequence>